<protein>
    <submittedName>
        <fullName evidence="3">Uncharacterized conserved protein YdhG, YjbR/CyaY-like superfamily, DUF1801 family</fullName>
    </submittedName>
</protein>
<evidence type="ECO:0000313" key="2">
    <source>
        <dbReference type="EMBL" id="KJC64451.1"/>
    </source>
</evidence>
<accession>A0A1T4YEK5</accession>
<evidence type="ECO:0000259" key="1">
    <source>
        <dbReference type="Pfam" id="PF08818"/>
    </source>
</evidence>
<proteinExistence type="predicted"/>
<reference evidence="2 4" key="1">
    <citation type="journal article" date="2001" name="Int. J. Syst. Evol. Microbiol.">
        <title>Agreia bicolorata gen. nov., sp. nov., to accommodate actinobacteria isolated from narrow reed grass infected by the nematode Heteroanguina graminophila.</title>
        <authorList>
            <person name="Evtushenko L.I."/>
            <person name="Dorofeeva L.V."/>
            <person name="Dobrovolskaya T.G."/>
            <person name="Streshinskaya G.M."/>
            <person name="Subbotin S.A."/>
            <person name="Tiedje J.M."/>
        </authorList>
    </citation>
    <scope>NUCLEOTIDE SEQUENCE [LARGE SCALE GENOMIC DNA]</scope>
    <source>
        <strain evidence="2 4">VKM Ac-1804</strain>
    </source>
</reference>
<organism evidence="3 5">
    <name type="scientific">Agreia bicolorata</name>
    <dbReference type="NCBI Taxonomy" id="110935"/>
    <lineage>
        <taxon>Bacteria</taxon>
        <taxon>Bacillati</taxon>
        <taxon>Actinomycetota</taxon>
        <taxon>Actinomycetes</taxon>
        <taxon>Micrococcales</taxon>
        <taxon>Microbacteriaceae</taxon>
        <taxon>Agreia</taxon>
    </lineage>
</organism>
<dbReference type="EMBL" id="FUYG01000008">
    <property type="protein sequence ID" value="SKB00267.1"/>
    <property type="molecule type" value="Genomic_DNA"/>
</dbReference>
<sequence length="118" mass="12670">MATDVTDYISSLTGSDRLRIEEIYSTARALAPDAVEGFTYGVPALLYKGKGLLSVVKTAKHIGIYPFGNLAELASEVTAAGLDTTKGSIHLKDGQTLPVDLLGAFIRRRMAQIDRTGR</sequence>
<dbReference type="RefSeq" id="WP_044440848.1">
    <property type="nucleotide sequence ID" value="NZ_FUYG01000008.1"/>
</dbReference>
<reference evidence="3" key="4">
    <citation type="submission" date="2017-02" db="EMBL/GenBank/DDBJ databases">
        <authorList>
            <person name="Peterson S.W."/>
        </authorList>
    </citation>
    <scope>NUCLEOTIDE SEQUENCE [LARGE SCALE GENOMIC DNA]</scope>
    <source>
        <strain evidence="3">VKM Ac-2052</strain>
    </source>
</reference>
<evidence type="ECO:0000313" key="4">
    <source>
        <dbReference type="Proteomes" id="UP000032503"/>
    </source>
</evidence>
<name>A0A1T4YEK5_9MICO</name>
<dbReference type="Gene3D" id="3.90.1150.200">
    <property type="match status" value="1"/>
</dbReference>
<gene>
    <name evidence="3" type="ORF">SAMN06295879_2971</name>
    <name evidence="2" type="ORF">TZ00_08530</name>
</gene>
<dbReference type="SUPFAM" id="SSF159888">
    <property type="entry name" value="YdhG-like"/>
    <property type="match status" value="1"/>
</dbReference>
<dbReference type="Pfam" id="PF08818">
    <property type="entry name" value="DUF1801"/>
    <property type="match status" value="1"/>
</dbReference>
<dbReference type="Proteomes" id="UP000032503">
    <property type="component" value="Unassembled WGS sequence"/>
</dbReference>
<evidence type="ECO:0000313" key="3">
    <source>
        <dbReference type="EMBL" id="SKB00267.1"/>
    </source>
</evidence>
<dbReference type="InterPro" id="IPR014922">
    <property type="entry name" value="YdhG-like"/>
</dbReference>
<feature type="domain" description="YdhG-like" evidence="1">
    <location>
        <begin position="20"/>
        <end position="110"/>
    </location>
</feature>
<dbReference type="EMBL" id="JYFC01000003">
    <property type="protein sequence ID" value="KJC64451.1"/>
    <property type="molecule type" value="Genomic_DNA"/>
</dbReference>
<dbReference type="AlphaFoldDB" id="A0A1T4YEK5"/>
<evidence type="ECO:0000313" key="5">
    <source>
        <dbReference type="Proteomes" id="UP000189735"/>
    </source>
</evidence>
<reference evidence="2" key="2">
    <citation type="submission" date="2015-02" db="EMBL/GenBank/DDBJ databases">
        <authorList>
            <person name="Vasilyev I.Y."/>
            <person name="Siniagina M.N."/>
            <person name="Malanin S.Y."/>
            <person name="Boulygina E.A."/>
            <person name="Grygoryeva T.V."/>
            <person name="Yarullina D.R."/>
            <person name="Ilinskaya O.N."/>
        </authorList>
    </citation>
    <scope>NUCLEOTIDE SEQUENCE</scope>
    <source>
        <strain evidence="2">VKM Ac-1804</strain>
    </source>
</reference>
<dbReference type="Proteomes" id="UP000189735">
    <property type="component" value="Unassembled WGS sequence"/>
</dbReference>
<keyword evidence="4" id="KW-1185">Reference proteome</keyword>
<reference evidence="5" key="3">
    <citation type="submission" date="2017-02" db="EMBL/GenBank/DDBJ databases">
        <authorList>
            <person name="Varghese N."/>
            <person name="Submissions S."/>
        </authorList>
    </citation>
    <scope>NUCLEOTIDE SEQUENCE [LARGE SCALE GENOMIC DNA]</scope>
    <source>
        <strain evidence="5">VKM Ac-2052</strain>
    </source>
</reference>